<proteinExistence type="predicted"/>
<feature type="signal peptide" evidence="2">
    <location>
        <begin position="1"/>
        <end position="22"/>
    </location>
</feature>
<feature type="region of interest" description="Disordered" evidence="1">
    <location>
        <begin position="29"/>
        <end position="88"/>
    </location>
</feature>
<dbReference type="RefSeq" id="WP_166697609.1">
    <property type="nucleotide sequence ID" value="NZ_JAAQTL010000001.1"/>
</dbReference>
<dbReference type="EMBL" id="JAAQTL010000001">
    <property type="protein sequence ID" value="NID16591.1"/>
    <property type="molecule type" value="Genomic_DNA"/>
</dbReference>
<keyword evidence="2" id="KW-0732">Signal</keyword>
<protein>
    <submittedName>
        <fullName evidence="3">Uncharacterized protein</fullName>
    </submittedName>
</protein>
<evidence type="ECO:0000256" key="1">
    <source>
        <dbReference type="SAM" id="MobiDB-lite"/>
    </source>
</evidence>
<evidence type="ECO:0000313" key="3">
    <source>
        <dbReference type="EMBL" id="NID16591.1"/>
    </source>
</evidence>
<comment type="caution">
    <text evidence="3">The sequence shown here is derived from an EMBL/GenBank/DDBJ whole genome shotgun (WGS) entry which is preliminary data.</text>
</comment>
<evidence type="ECO:0000256" key="2">
    <source>
        <dbReference type="SAM" id="SignalP"/>
    </source>
</evidence>
<accession>A0A7X5TQI5</accession>
<reference evidence="3 4" key="1">
    <citation type="journal article" date="2006" name="Int. J. Syst. Evol. Microbiol.">
        <title>Dyella yeojuensis sp. nov., isolated from greenhouse soil in Korea.</title>
        <authorList>
            <person name="Kim B.Y."/>
            <person name="Weon H.Y."/>
            <person name="Lee K.H."/>
            <person name="Seok S.J."/>
            <person name="Kwon S.W."/>
            <person name="Go S.J."/>
            <person name="Stackebrandt E."/>
        </authorList>
    </citation>
    <scope>NUCLEOTIDE SEQUENCE [LARGE SCALE GENOMIC DNA]</scope>
    <source>
        <strain evidence="3 4">DSM 17673</strain>
    </source>
</reference>
<sequence>MNMIVRPLALALFLAVPLMAVAQVQGGNGWRPPTGSQGSNMEAGEQPAPLHGGNGWRPPAGFQGGNGVAGEPSAAQQGDNGEGTGRRVARSIGGNALRCSVTDFHTFDGFIAGKPTPVEFVAAYSCVTLVLPGDFASRELRPDNSRYFADLDAHGRIVGGYFQ</sequence>
<dbReference type="Proteomes" id="UP000518878">
    <property type="component" value="Unassembled WGS sequence"/>
</dbReference>
<dbReference type="AlphaFoldDB" id="A0A7X5TQI5"/>
<feature type="chain" id="PRO_5031372899" evidence="2">
    <location>
        <begin position="23"/>
        <end position="163"/>
    </location>
</feature>
<gene>
    <name evidence="3" type="ORF">HBF32_14055</name>
</gene>
<keyword evidence="4" id="KW-1185">Reference proteome</keyword>
<name>A0A7X5TQI5_9GAMM</name>
<organism evidence="3 4">
    <name type="scientific">Luteibacter yeojuensis</name>
    <dbReference type="NCBI Taxonomy" id="345309"/>
    <lineage>
        <taxon>Bacteria</taxon>
        <taxon>Pseudomonadati</taxon>
        <taxon>Pseudomonadota</taxon>
        <taxon>Gammaproteobacteria</taxon>
        <taxon>Lysobacterales</taxon>
        <taxon>Rhodanobacteraceae</taxon>
        <taxon>Luteibacter</taxon>
    </lineage>
</organism>
<evidence type="ECO:0000313" key="4">
    <source>
        <dbReference type="Proteomes" id="UP000518878"/>
    </source>
</evidence>